<reference evidence="16 17" key="1">
    <citation type="journal article" date="2017" name="Mycologia">
        <title>Bifiguratus adelaidae, gen. et sp. nov., a new member of Mucoromycotina in endophytic and soil-dwelling habitats.</title>
        <authorList>
            <person name="Torres-Cruz T.J."/>
            <person name="Billingsley Tobias T.L."/>
            <person name="Almatruk M."/>
            <person name="Hesse C."/>
            <person name="Kuske C.R."/>
            <person name="Desiro A."/>
            <person name="Benucci G.M."/>
            <person name="Bonito G."/>
            <person name="Stajich J.E."/>
            <person name="Dunlap C."/>
            <person name="Arnold A.E."/>
            <person name="Porras-Alfaro A."/>
        </authorList>
    </citation>
    <scope>NUCLEOTIDE SEQUENCE [LARGE SCALE GENOMIC DNA]</scope>
    <source>
        <strain evidence="16 17">AZ0501</strain>
    </source>
</reference>
<evidence type="ECO:0000256" key="11">
    <source>
        <dbReference type="ARBA" id="ARBA00023295"/>
    </source>
</evidence>
<evidence type="ECO:0000256" key="2">
    <source>
        <dbReference type="ARBA" id="ARBA00004613"/>
    </source>
</evidence>
<evidence type="ECO:0000256" key="13">
    <source>
        <dbReference type="RuleBase" id="RU361168"/>
    </source>
</evidence>
<evidence type="ECO:0000256" key="8">
    <source>
        <dbReference type="ARBA" id="ARBA00023157"/>
    </source>
</evidence>
<dbReference type="InterPro" id="IPR013780">
    <property type="entry name" value="Glyco_hydro_b"/>
</dbReference>
<dbReference type="InterPro" id="IPR008979">
    <property type="entry name" value="Galactose-bd-like_sf"/>
</dbReference>
<dbReference type="SUPFAM" id="SSF51445">
    <property type="entry name" value="(Trans)glycosidases"/>
    <property type="match status" value="1"/>
</dbReference>
<keyword evidence="11 13" id="KW-0326">Glycosidase</keyword>
<name>A0A261XU67_9FUNG</name>
<dbReference type="InterPro" id="IPR002241">
    <property type="entry name" value="Glyco_hydro_27"/>
</dbReference>
<evidence type="ECO:0000256" key="4">
    <source>
        <dbReference type="ARBA" id="ARBA00012755"/>
    </source>
</evidence>
<evidence type="ECO:0000256" key="5">
    <source>
        <dbReference type="ARBA" id="ARBA00022525"/>
    </source>
</evidence>
<dbReference type="PROSITE" id="PS00512">
    <property type="entry name" value="ALPHA_GALACTOSIDASE"/>
    <property type="match status" value="1"/>
</dbReference>
<dbReference type="GO" id="GO:0000272">
    <property type="term" value="P:polysaccharide catabolic process"/>
    <property type="evidence" value="ECO:0007669"/>
    <property type="project" value="UniProtKB-KW"/>
</dbReference>
<dbReference type="PRINTS" id="PR00740">
    <property type="entry name" value="GLHYDRLASE27"/>
</dbReference>
<evidence type="ECO:0000256" key="1">
    <source>
        <dbReference type="ARBA" id="ARBA00001255"/>
    </source>
</evidence>
<comment type="subcellular location">
    <subcellularLocation>
        <location evidence="2">Secreted</location>
    </subcellularLocation>
</comment>
<feature type="domain" description="Alpha galactosidase C-terminal" evidence="14">
    <location>
        <begin position="249"/>
        <end position="322"/>
    </location>
</feature>
<dbReference type="FunFam" id="2.60.40.1180:FF:000008">
    <property type="entry name" value="Alpha-galactosidase"/>
    <property type="match status" value="1"/>
</dbReference>
<dbReference type="GO" id="GO:0005576">
    <property type="term" value="C:extracellular region"/>
    <property type="evidence" value="ECO:0007669"/>
    <property type="project" value="UniProtKB-SubCell"/>
</dbReference>
<dbReference type="InterPro" id="IPR000111">
    <property type="entry name" value="Glyco_hydro_27/36_CS"/>
</dbReference>
<dbReference type="Gene3D" id="2.60.40.1180">
    <property type="entry name" value="Golgi alpha-mannosidase II"/>
    <property type="match status" value="1"/>
</dbReference>
<keyword evidence="7 13" id="KW-0378">Hydrolase</keyword>
<organism evidence="16 17">
    <name type="scientific">Bifiguratus adelaidae</name>
    <dbReference type="NCBI Taxonomy" id="1938954"/>
    <lineage>
        <taxon>Eukaryota</taxon>
        <taxon>Fungi</taxon>
        <taxon>Fungi incertae sedis</taxon>
        <taxon>Mucoromycota</taxon>
        <taxon>Mucoromycotina</taxon>
        <taxon>Endogonomycetes</taxon>
        <taxon>Endogonales</taxon>
        <taxon>Endogonales incertae sedis</taxon>
        <taxon>Bifiguratus</taxon>
    </lineage>
</organism>
<evidence type="ECO:0000313" key="17">
    <source>
        <dbReference type="Proteomes" id="UP000242875"/>
    </source>
</evidence>
<evidence type="ECO:0000256" key="3">
    <source>
        <dbReference type="ARBA" id="ARBA00009743"/>
    </source>
</evidence>
<keyword evidence="5" id="KW-0964">Secreted</keyword>
<dbReference type="InterPro" id="IPR017853">
    <property type="entry name" value="GH"/>
</dbReference>
<dbReference type="Gene3D" id="3.20.20.70">
    <property type="entry name" value="Aldolase class I"/>
    <property type="match status" value="1"/>
</dbReference>
<accession>A0A261XU67</accession>
<evidence type="ECO:0000313" key="16">
    <source>
        <dbReference type="EMBL" id="OZJ01892.1"/>
    </source>
</evidence>
<evidence type="ECO:0000256" key="9">
    <source>
        <dbReference type="ARBA" id="ARBA00023180"/>
    </source>
</evidence>
<dbReference type="Gene3D" id="2.60.120.260">
    <property type="entry name" value="Galactose-binding domain-like"/>
    <property type="match status" value="1"/>
</dbReference>
<evidence type="ECO:0000256" key="6">
    <source>
        <dbReference type="ARBA" id="ARBA00022729"/>
    </source>
</evidence>
<dbReference type="InterPro" id="IPR013785">
    <property type="entry name" value="Aldolase_TIM"/>
</dbReference>
<dbReference type="AlphaFoldDB" id="A0A261XU67"/>
<comment type="catalytic activity">
    <reaction evidence="1 13">
        <text>Hydrolysis of terminal, non-reducing alpha-D-galactose residues in alpha-D-galactosides, including galactose oligosaccharides, galactomannans and galactolipids.</text>
        <dbReference type="EC" id="3.2.1.22"/>
    </reaction>
</comment>
<comment type="similarity">
    <text evidence="3 13">Belongs to the glycosyl hydrolase 27 family.</text>
</comment>
<dbReference type="Pfam" id="PF18099">
    <property type="entry name" value="CBM_35_2"/>
    <property type="match status" value="1"/>
</dbReference>
<dbReference type="PANTHER" id="PTHR11452">
    <property type="entry name" value="ALPHA-GALACTOSIDASE/ALPHA-N-ACETYLGALACTOSAMINIDASE"/>
    <property type="match status" value="1"/>
</dbReference>
<evidence type="ECO:0000259" key="14">
    <source>
        <dbReference type="Pfam" id="PF17801"/>
    </source>
</evidence>
<dbReference type="SUPFAM" id="SSF49785">
    <property type="entry name" value="Galactose-binding domain-like"/>
    <property type="match status" value="1"/>
</dbReference>
<dbReference type="EC" id="3.2.1.22" evidence="4 13"/>
<dbReference type="PANTHER" id="PTHR11452:SF75">
    <property type="entry name" value="ALPHA-GALACTOSIDASE MEL1"/>
    <property type="match status" value="1"/>
</dbReference>
<dbReference type="CDD" id="cd14792">
    <property type="entry name" value="GH27"/>
    <property type="match status" value="1"/>
</dbReference>
<dbReference type="InterPro" id="IPR041233">
    <property type="entry name" value="Melibiase_C"/>
</dbReference>
<keyword evidence="8 13" id="KW-1015">Disulfide bond</keyword>
<evidence type="ECO:0000256" key="10">
    <source>
        <dbReference type="ARBA" id="ARBA00023277"/>
    </source>
</evidence>
<dbReference type="Proteomes" id="UP000242875">
    <property type="component" value="Unassembled WGS sequence"/>
</dbReference>
<comment type="caution">
    <text evidence="16">The sequence shown here is derived from an EMBL/GenBank/DDBJ whole genome shotgun (WGS) entry which is preliminary data.</text>
</comment>
<dbReference type="GO" id="GO:0004557">
    <property type="term" value="F:alpha-galactosidase activity"/>
    <property type="evidence" value="ECO:0007669"/>
    <property type="project" value="UniProtKB-EC"/>
</dbReference>
<keyword evidence="12" id="KW-0624">Polysaccharide degradation</keyword>
<keyword evidence="9" id="KW-0325">Glycoprotein</keyword>
<keyword evidence="6" id="KW-0732">Signal</keyword>
<dbReference type="InterPro" id="IPR041342">
    <property type="entry name" value="CBM35"/>
</dbReference>
<dbReference type="EMBL" id="MVBO01000221">
    <property type="protein sequence ID" value="OZJ01892.1"/>
    <property type="molecule type" value="Genomic_DNA"/>
</dbReference>
<dbReference type="SUPFAM" id="SSF51011">
    <property type="entry name" value="Glycosyl hydrolase domain"/>
    <property type="match status" value="1"/>
</dbReference>
<dbReference type="OrthoDB" id="5795902at2759"/>
<dbReference type="Pfam" id="PF17801">
    <property type="entry name" value="Melibiase_C"/>
    <property type="match status" value="1"/>
</dbReference>
<dbReference type="Pfam" id="PF16499">
    <property type="entry name" value="Melibiase_2"/>
    <property type="match status" value="1"/>
</dbReference>
<proteinExistence type="inferred from homology"/>
<evidence type="ECO:0000256" key="7">
    <source>
        <dbReference type="ARBA" id="ARBA00022801"/>
    </source>
</evidence>
<gene>
    <name evidence="16" type="ORF">BZG36_05037</name>
</gene>
<keyword evidence="10" id="KW-0119">Carbohydrate metabolism</keyword>
<keyword evidence="17" id="KW-1185">Reference proteome</keyword>
<evidence type="ECO:0000256" key="12">
    <source>
        <dbReference type="ARBA" id="ARBA00023326"/>
    </source>
</evidence>
<feature type="domain" description="Carbohydrate binding module family 35" evidence="15">
    <location>
        <begin position="343"/>
        <end position="438"/>
    </location>
</feature>
<dbReference type="FunFam" id="3.20.20.70:FF:000197">
    <property type="entry name" value="Alpha-galactosidase"/>
    <property type="match status" value="1"/>
</dbReference>
<evidence type="ECO:0000259" key="15">
    <source>
        <dbReference type="Pfam" id="PF18099"/>
    </source>
</evidence>
<sequence length="456" mass="48510">MVKNGFVNAGYIYLNMDDCWAGSRDSNGKIVPDQNTFPNGIAPLAAYAHSKGMKFGLYSDAGNKTCARRPGSLGYETNDANTYASWGVDYLKYDNCNTDGTPPETRYPVMRDALANSGRQIFFSMCEWGVDNPATWAPAVGNSWRTTGDISDNWGSMIGNADKQVGIVQFGAPGGWNDPDMLEIGNGGMSLDEEMTHFGLWSIMKAPLIIGSDVTNPSQQSISIYQNANVIAINQDDLGVSASLVRRVDGSYDVWGGPLAGGAYVAMVINRSSSKQTLTLNLDDLMISSAKAQDLWSGKALGHIKGSYSASVPSHGNFLLKLTHVKMVRSKTYDAAANGNTLSGNADIRSVSACNNGQAVGNLGNGGNLTINNISSSASSNRVTITFLNGDVSRPLMYSVNGGSGTSVYLPSTGSFNSAGTFNVTMNFNSGSSNRVQFYTNNSAYAPDLCGIVVWD</sequence>
<protein>
    <recommendedName>
        <fullName evidence="4 13">Alpha-galactosidase</fullName>
        <ecNumber evidence="4 13">3.2.1.22</ecNumber>
    </recommendedName>
    <alternativeName>
        <fullName evidence="13">Melibiase</fullName>
    </alternativeName>
</protein>